<comment type="caution">
    <text evidence="4">The sequence shown here is derived from an EMBL/GenBank/DDBJ whole genome shotgun (WGS) entry which is preliminary data.</text>
</comment>
<feature type="non-terminal residue" evidence="4">
    <location>
        <position position="302"/>
    </location>
</feature>
<evidence type="ECO:0000256" key="2">
    <source>
        <dbReference type="ARBA" id="ARBA00023043"/>
    </source>
</evidence>
<dbReference type="PANTHER" id="PTHR24123">
    <property type="entry name" value="ANKYRIN REPEAT-CONTAINING"/>
    <property type="match status" value="1"/>
</dbReference>
<evidence type="ECO:0000313" key="5">
    <source>
        <dbReference type="Proteomes" id="UP000708208"/>
    </source>
</evidence>
<evidence type="ECO:0000313" key="4">
    <source>
        <dbReference type="EMBL" id="CAG7734887.1"/>
    </source>
</evidence>
<evidence type="ECO:0000256" key="1">
    <source>
        <dbReference type="ARBA" id="ARBA00022737"/>
    </source>
</evidence>
<name>A0A8J2KE18_9HEXA</name>
<dbReference type="AlphaFoldDB" id="A0A8J2KE18"/>
<feature type="repeat" description="ANK" evidence="3">
    <location>
        <begin position="208"/>
        <end position="240"/>
    </location>
</feature>
<keyword evidence="2 3" id="KW-0040">ANK repeat</keyword>
<reference evidence="4" key="1">
    <citation type="submission" date="2021-06" db="EMBL/GenBank/DDBJ databases">
        <authorList>
            <person name="Hodson N. C."/>
            <person name="Mongue J. A."/>
            <person name="Jaron S. K."/>
        </authorList>
    </citation>
    <scope>NUCLEOTIDE SEQUENCE</scope>
</reference>
<sequence length="302" mass="32925">MKRSLSKRKSLLSKESLATFEGLKSTAGSGHGSKLSPLVFYQVTQNGGVEEFKRIVSSDIEKLDVCDNNGRTAIHYAALKNCIAILKIILEYKGNISILDIDGNSPLHLAVQEEALDAISFLLRHGANPGVLNKKYQSVLHLAAELGKVRSLKVEQLLASPRRACSHSMLPVHEAARRGSLKSLENLLCSAAKVGCLEDELLNVPDNEGNLALHLAVQSGNYDTVRICLRSGSKISALQKSLSNAVHIACAQGSIEIVKLMFKLQPNEREKSLASRDSEGMTPLHYAAMFDHTDLVEFLAEQ</sequence>
<feature type="repeat" description="ANK" evidence="3">
    <location>
        <begin position="279"/>
        <end position="302"/>
    </location>
</feature>
<proteinExistence type="predicted"/>
<keyword evidence="1" id="KW-0677">Repeat</keyword>
<dbReference type="EMBL" id="CAJVCH010278245">
    <property type="protein sequence ID" value="CAG7734887.1"/>
    <property type="molecule type" value="Genomic_DNA"/>
</dbReference>
<feature type="repeat" description="ANK" evidence="3">
    <location>
        <begin position="102"/>
        <end position="134"/>
    </location>
</feature>
<dbReference type="SMART" id="SM00248">
    <property type="entry name" value="ANK"/>
    <property type="match status" value="6"/>
</dbReference>
<protein>
    <submittedName>
        <fullName evidence="4">Uncharacterized protein</fullName>
    </submittedName>
</protein>
<dbReference type="InterPro" id="IPR002110">
    <property type="entry name" value="Ankyrin_rpt"/>
</dbReference>
<dbReference type="PROSITE" id="PS50297">
    <property type="entry name" value="ANK_REP_REGION"/>
    <property type="match status" value="4"/>
</dbReference>
<dbReference type="OrthoDB" id="1661883at2759"/>
<organism evidence="4 5">
    <name type="scientific">Allacma fusca</name>
    <dbReference type="NCBI Taxonomy" id="39272"/>
    <lineage>
        <taxon>Eukaryota</taxon>
        <taxon>Metazoa</taxon>
        <taxon>Ecdysozoa</taxon>
        <taxon>Arthropoda</taxon>
        <taxon>Hexapoda</taxon>
        <taxon>Collembola</taxon>
        <taxon>Symphypleona</taxon>
        <taxon>Sminthuridae</taxon>
        <taxon>Allacma</taxon>
    </lineage>
</organism>
<dbReference type="PANTHER" id="PTHR24123:SF33">
    <property type="entry name" value="PROTEIN HOS4"/>
    <property type="match status" value="1"/>
</dbReference>
<gene>
    <name evidence="4" type="ORF">AFUS01_LOCUS23250</name>
</gene>
<feature type="repeat" description="ANK" evidence="3">
    <location>
        <begin position="69"/>
        <end position="101"/>
    </location>
</feature>
<accession>A0A8J2KE18</accession>
<dbReference type="Pfam" id="PF12796">
    <property type="entry name" value="Ank_2"/>
    <property type="match status" value="2"/>
</dbReference>
<dbReference type="InterPro" id="IPR051165">
    <property type="entry name" value="Multifunctional_ANK_Repeat"/>
</dbReference>
<keyword evidence="5" id="KW-1185">Reference proteome</keyword>
<dbReference type="PROSITE" id="PS50088">
    <property type="entry name" value="ANK_REPEAT"/>
    <property type="match status" value="4"/>
</dbReference>
<evidence type="ECO:0000256" key="3">
    <source>
        <dbReference type="PROSITE-ProRule" id="PRU00023"/>
    </source>
</evidence>
<dbReference type="Proteomes" id="UP000708208">
    <property type="component" value="Unassembled WGS sequence"/>
</dbReference>